<dbReference type="GO" id="GO:0071978">
    <property type="term" value="P:bacterial-type flagellum-dependent swarming motility"/>
    <property type="evidence" value="ECO:0007669"/>
    <property type="project" value="TreeGrafter"/>
</dbReference>
<dbReference type="PANTHER" id="PTHR30435">
    <property type="entry name" value="FLAGELLAR PROTEIN"/>
    <property type="match status" value="1"/>
</dbReference>
<dbReference type="SUPFAM" id="SSF117143">
    <property type="entry name" value="Flagellar hook protein flgE"/>
    <property type="match status" value="1"/>
</dbReference>
<dbReference type="PANTHER" id="PTHR30435:SF19">
    <property type="entry name" value="FLAGELLAR BASAL-BODY ROD PROTEIN FLGG"/>
    <property type="match status" value="1"/>
</dbReference>
<feature type="domain" description="Flagellar basal-body/hook protein C-terminal" evidence="9">
    <location>
        <begin position="216"/>
        <end position="259"/>
    </location>
</feature>
<evidence type="ECO:0000256" key="3">
    <source>
        <dbReference type="ARBA" id="ARBA00017948"/>
    </source>
</evidence>
<dbReference type="InterPro" id="IPR020013">
    <property type="entry name" value="Flagellar_FlgE/F/G"/>
</dbReference>
<dbReference type="InterPro" id="IPR053967">
    <property type="entry name" value="LlgE_F_G-like_D1"/>
</dbReference>
<dbReference type="Pfam" id="PF22692">
    <property type="entry name" value="LlgE_F_G_D1"/>
    <property type="match status" value="1"/>
</dbReference>
<keyword evidence="11" id="KW-0966">Cell projection</keyword>
<dbReference type="Proteomes" id="UP000824988">
    <property type="component" value="Chromosome"/>
</dbReference>
<dbReference type="Pfam" id="PF06429">
    <property type="entry name" value="Flg_bbr_C"/>
    <property type="match status" value="1"/>
</dbReference>
<comment type="subunit">
    <text evidence="7">The basal body constitutes a major portion of the flagellar organelle and consists of four rings (L,P,S, and M) mounted on a central rod. The rod consists of about 26 subunits of FlgG in the distal portion, and FlgB, FlgC and FlgF are thought to build up the proximal portion of the rod with about 6 subunits each.</text>
</comment>
<gene>
    <name evidence="11" type="primary">flgG</name>
    <name evidence="11" type="ORF">MoryE10_12630</name>
</gene>
<reference evidence="11" key="1">
    <citation type="submission" date="2019-06" db="EMBL/GenBank/DDBJ databases">
        <title>Complete genome sequence of Methylogaea oryzae strain JCM16910.</title>
        <authorList>
            <person name="Asakawa S."/>
        </authorList>
    </citation>
    <scope>NUCLEOTIDE SEQUENCE</scope>
    <source>
        <strain evidence="11">E10</strain>
    </source>
</reference>
<dbReference type="RefSeq" id="WP_054772716.1">
    <property type="nucleotide sequence ID" value="NZ_AP019782.1"/>
</dbReference>
<dbReference type="NCBIfam" id="TIGR02488">
    <property type="entry name" value="flgG_G_neg"/>
    <property type="match status" value="1"/>
</dbReference>
<evidence type="ECO:0000256" key="2">
    <source>
        <dbReference type="ARBA" id="ARBA00009677"/>
    </source>
</evidence>
<protein>
    <recommendedName>
        <fullName evidence="3 6">Flagellar basal-body rod protein FlgG</fullName>
    </recommendedName>
    <alternativeName>
        <fullName evidence="5 7">Distal rod protein</fullName>
    </alternativeName>
</protein>
<evidence type="ECO:0000256" key="4">
    <source>
        <dbReference type="ARBA" id="ARBA00023143"/>
    </source>
</evidence>
<feature type="domain" description="Flagellar basal body rod protein N-terminal" evidence="8">
    <location>
        <begin position="8"/>
        <end position="36"/>
    </location>
</feature>
<evidence type="ECO:0000256" key="5">
    <source>
        <dbReference type="ARBA" id="ARBA00032912"/>
    </source>
</evidence>
<comment type="subcellular location">
    <subcellularLocation>
        <location evidence="1 7">Bacterial flagellum basal body</location>
    </subcellularLocation>
</comment>
<keyword evidence="12" id="KW-1185">Reference proteome</keyword>
<dbReference type="Pfam" id="PF00460">
    <property type="entry name" value="Flg_bb_rod"/>
    <property type="match status" value="1"/>
</dbReference>
<dbReference type="EMBL" id="AP019782">
    <property type="protein sequence ID" value="BBL70657.1"/>
    <property type="molecule type" value="Genomic_DNA"/>
</dbReference>
<sequence>MTAPALWIAKTGLDAQQTRLSLISQNLANVNTTGYKKERGLFADLMYQNIRQVGAQETQTTTLPSGLQMGTGVRTVATEKIHTQGNIVQTGNSLDLAINGKGFFQVLMPDGQITYTRDGTFKLTADGQVVTNDGNPLEPAFVVPQNAVSISVGSDGTFSVTDDTGAVNNLGQINLAYFINPTGLEPIGNNLFRQTAASGAPNLGIPGQDSIGTISEGALETSNVNAVEELVSMIETQRSYEMNSKAISTSNEMLAFVNNHL</sequence>
<dbReference type="KEGG" id="moz:MoryE10_12630"/>
<evidence type="ECO:0000259" key="9">
    <source>
        <dbReference type="Pfam" id="PF06429"/>
    </source>
</evidence>
<evidence type="ECO:0000256" key="7">
    <source>
        <dbReference type="RuleBase" id="RU362116"/>
    </source>
</evidence>
<evidence type="ECO:0000259" key="8">
    <source>
        <dbReference type="Pfam" id="PF00460"/>
    </source>
</evidence>
<comment type="similarity">
    <text evidence="2 7">Belongs to the flagella basal body rod proteins family.</text>
</comment>
<dbReference type="InterPro" id="IPR010930">
    <property type="entry name" value="Flg_bb/hook_C_dom"/>
</dbReference>
<feature type="domain" description="Flagellar hook protein FlgE/F/G-like D1" evidence="10">
    <location>
        <begin position="97"/>
        <end position="160"/>
    </location>
</feature>
<dbReference type="GO" id="GO:0009426">
    <property type="term" value="C:bacterial-type flagellum basal body, distal rod"/>
    <property type="evidence" value="ECO:0007669"/>
    <property type="project" value="UniProtKB-UniRule"/>
</dbReference>
<organism evidence="11 12">
    <name type="scientific">Methylogaea oryzae</name>
    <dbReference type="NCBI Taxonomy" id="1295382"/>
    <lineage>
        <taxon>Bacteria</taxon>
        <taxon>Pseudomonadati</taxon>
        <taxon>Pseudomonadota</taxon>
        <taxon>Gammaproteobacteria</taxon>
        <taxon>Methylococcales</taxon>
        <taxon>Methylococcaceae</taxon>
        <taxon>Methylogaea</taxon>
    </lineage>
</organism>
<name>A0A8D4VNB3_9GAMM</name>
<evidence type="ECO:0000313" key="12">
    <source>
        <dbReference type="Proteomes" id="UP000824988"/>
    </source>
</evidence>
<keyword evidence="4 7" id="KW-0975">Bacterial flagellum</keyword>
<evidence type="ECO:0000256" key="6">
    <source>
        <dbReference type="NCBIfam" id="TIGR02488"/>
    </source>
</evidence>
<dbReference type="InterPro" id="IPR001444">
    <property type="entry name" value="Flag_bb_rod_N"/>
</dbReference>
<evidence type="ECO:0000256" key="1">
    <source>
        <dbReference type="ARBA" id="ARBA00004117"/>
    </source>
</evidence>
<evidence type="ECO:0000259" key="10">
    <source>
        <dbReference type="Pfam" id="PF22692"/>
    </source>
</evidence>
<dbReference type="NCBIfam" id="TIGR03506">
    <property type="entry name" value="FlgEFG_subfam"/>
    <property type="match status" value="2"/>
</dbReference>
<dbReference type="InterPro" id="IPR037925">
    <property type="entry name" value="FlgE/F/G-like"/>
</dbReference>
<accession>A0A8D4VNB3</accession>
<keyword evidence="11" id="KW-0282">Flagellum</keyword>
<proteinExistence type="inferred from homology"/>
<dbReference type="AlphaFoldDB" id="A0A8D4VNB3"/>
<dbReference type="InterPro" id="IPR012834">
    <property type="entry name" value="FlgG_G_neg"/>
</dbReference>
<keyword evidence="11" id="KW-0969">Cilium</keyword>
<evidence type="ECO:0000313" key="11">
    <source>
        <dbReference type="EMBL" id="BBL70657.1"/>
    </source>
</evidence>